<proteinExistence type="predicted"/>
<evidence type="ECO:0000256" key="1">
    <source>
        <dbReference type="SAM" id="Phobius"/>
    </source>
</evidence>
<dbReference type="AlphaFoldDB" id="A0A8U0HXK9"/>
<feature type="transmembrane region" description="Helical" evidence="1">
    <location>
        <begin position="178"/>
        <end position="196"/>
    </location>
</feature>
<keyword evidence="1" id="KW-0472">Membrane</keyword>
<accession>A0A8U0HXK9</accession>
<name>A0A8U0HXK9_9EURY</name>
<organism evidence="2 3">
    <name type="scientific">Halorussus limi</name>
    <dbReference type="NCBI Taxonomy" id="2938695"/>
    <lineage>
        <taxon>Archaea</taxon>
        <taxon>Methanobacteriati</taxon>
        <taxon>Methanobacteriota</taxon>
        <taxon>Stenosarchaea group</taxon>
        <taxon>Halobacteria</taxon>
        <taxon>Halobacteriales</taxon>
        <taxon>Haladaptataceae</taxon>
        <taxon>Halorussus</taxon>
    </lineage>
</organism>
<dbReference type="GeneID" id="72185024"/>
<feature type="transmembrane region" description="Helical" evidence="1">
    <location>
        <begin position="84"/>
        <end position="102"/>
    </location>
</feature>
<dbReference type="KEGG" id="halx:M0R89_07455"/>
<reference evidence="2 3" key="1">
    <citation type="submission" date="2022-04" db="EMBL/GenBank/DDBJ databases">
        <title>Diverse halophilic archaea isolated from saline environments.</title>
        <authorList>
            <person name="Cui H.-L."/>
        </authorList>
    </citation>
    <scope>NUCLEOTIDE SEQUENCE [LARGE SCALE GENOMIC DNA]</scope>
    <source>
        <strain evidence="2 3">XZYJT49</strain>
    </source>
</reference>
<feature type="transmembrane region" description="Helical" evidence="1">
    <location>
        <begin position="109"/>
        <end position="130"/>
    </location>
</feature>
<feature type="transmembrane region" description="Helical" evidence="1">
    <location>
        <begin position="150"/>
        <end position="169"/>
    </location>
</feature>
<keyword evidence="3" id="KW-1185">Reference proteome</keyword>
<evidence type="ECO:0000313" key="2">
    <source>
        <dbReference type="EMBL" id="UPV75885.1"/>
    </source>
</evidence>
<feature type="transmembrane region" description="Helical" evidence="1">
    <location>
        <begin position="277"/>
        <end position="294"/>
    </location>
</feature>
<dbReference type="Proteomes" id="UP000830729">
    <property type="component" value="Chromosome"/>
</dbReference>
<evidence type="ECO:0000313" key="3">
    <source>
        <dbReference type="Proteomes" id="UP000830729"/>
    </source>
</evidence>
<sequence>MERLEEAYVQNESMRQKASSLFSFERQVFDIFAISAVAVLLFLVTKTHTSFQNQLVLFYDNPAPHAFYTTHFVHESAAHLRGNLISYLVVVPLTYLISLRAGRHREFRLGFLAILFVLPPIISLVSLLGLDLVIQTIFGFDPNVRSSRGFSALAGAFVGMLMVAVADLFRDIADREGSLWPVIGLMFWYGIAVAFWGVFQYLVSLLTVLLVLLPTAYAVWLVKKVEGQYNIVDGMQAGGWLRGRPVTVGLLGVGFFATVWGTQGLLAFPWFEGGTNTLSHFVGILSGISLMIFSRPLV</sequence>
<feature type="transmembrane region" description="Helical" evidence="1">
    <location>
        <begin position="202"/>
        <end position="222"/>
    </location>
</feature>
<protein>
    <recommendedName>
        <fullName evidence="4">Peptidase S54 rhomboid domain-containing protein</fullName>
    </recommendedName>
</protein>
<feature type="transmembrane region" description="Helical" evidence="1">
    <location>
        <begin position="248"/>
        <end position="271"/>
    </location>
</feature>
<feature type="transmembrane region" description="Helical" evidence="1">
    <location>
        <begin position="28"/>
        <end position="45"/>
    </location>
</feature>
<evidence type="ECO:0008006" key="4">
    <source>
        <dbReference type="Google" id="ProtNLM"/>
    </source>
</evidence>
<dbReference type="RefSeq" id="WP_248651922.1">
    <property type="nucleotide sequence ID" value="NZ_CP096659.1"/>
</dbReference>
<dbReference type="EMBL" id="CP096659">
    <property type="protein sequence ID" value="UPV75885.1"/>
    <property type="molecule type" value="Genomic_DNA"/>
</dbReference>
<gene>
    <name evidence="2" type="ORF">M0R89_07455</name>
</gene>
<keyword evidence="1" id="KW-1133">Transmembrane helix</keyword>
<keyword evidence="1" id="KW-0812">Transmembrane</keyword>